<evidence type="ECO:0000256" key="2">
    <source>
        <dbReference type="RuleBase" id="RU003616"/>
    </source>
</evidence>
<dbReference type="AlphaFoldDB" id="A0A3N0I0E9"/>
<dbReference type="RefSeq" id="WP_128520292.1">
    <property type="nucleotide sequence ID" value="NZ_JALFCT010000059.1"/>
</dbReference>
<evidence type="ECO:0000259" key="3">
    <source>
        <dbReference type="PROSITE" id="PS01031"/>
    </source>
</evidence>
<comment type="similarity">
    <text evidence="1 2">Belongs to the small heat shock protein (HSP20) family.</text>
</comment>
<dbReference type="CDD" id="cd06471">
    <property type="entry name" value="ACD_LpsHSP_like"/>
    <property type="match status" value="1"/>
</dbReference>
<reference evidence="4 5" key="1">
    <citation type="submission" date="2018-11" db="EMBL/GenBank/DDBJ databases">
        <title>Clostridium sp. nov., a member of the family Erysipelotrichaceae isolated from pig faeces.</title>
        <authorList>
            <person name="Chang Y.-H."/>
        </authorList>
    </citation>
    <scope>NUCLEOTIDE SEQUENCE [LARGE SCALE GENOMIC DNA]</scope>
    <source>
        <strain evidence="4 5">YH-panp20</strain>
    </source>
</reference>
<dbReference type="InterPro" id="IPR002068">
    <property type="entry name" value="A-crystallin/Hsp20_dom"/>
</dbReference>
<proteinExistence type="inferred from homology"/>
<name>A0A3N0I0E9_9FIRM</name>
<dbReference type="InterPro" id="IPR031107">
    <property type="entry name" value="Small_HSP"/>
</dbReference>
<dbReference type="SUPFAM" id="SSF49764">
    <property type="entry name" value="HSP20-like chaperones"/>
    <property type="match status" value="1"/>
</dbReference>
<evidence type="ECO:0000313" key="4">
    <source>
        <dbReference type="EMBL" id="RNM30378.1"/>
    </source>
</evidence>
<comment type="caution">
    <text evidence="4">The sequence shown here is derived from an EMBL/GenBank/DDBJ whole genome shotgun (WGS) entry which is preliminary data.</text>
</comment>
<accession>A0A3N0I0E9</accession>
<evidence type="ECO:0000313" key="5">
    <source>
        <dbReference type="Proteomes" id="UP000276568"/>
    </source>
</evidence>
<sequence>MAYYPGFGRVFDDFFNGGFSSQTGVLKTDIVEKDGNYVLSMEVPGYKKEDIQIELTEGYLKVTATKHSNTDEKDDNGRIIRKERYSGTQSRSFYVGDNYHQEDIKASFDNGELTITLPTEAKKIEATKQYISIE</sequence>
<dbReference type="PROSITE" id="PS01031">
    <property type="entry name" value="SHSP"/>
    <property type="match status" value="1"/>
</dbReference>
<evidence type="ECO:0000256" key="1">
    <source>
        <dbReference type="PROSITE-ProRule" id="PRU00285"/>
    </source>
</evidence>
<feature type="domain" description="SHSP" evidence="3">
    <location>
        <begin position="19"/>
        <end position="134"/>
    </location>
</feature>
<dbReference type="PANTHER" id="PTHR11527">
    <property type="entry name" value="HEAT-SHOCK PROTEIN 20 FAMILY MEMBER"/>
    <property type="match status" value="1"/>
</dbReference>
<dbReference type="Pfam" id="PF00011">
    <property type="entry name" value="HSP20"/>
    <property type="match status" value="1"/>
</dbReference>
<organism evidence="4 5">
    <name type="scientific">Absicoccus porci</name>
    <dbReference type="NCBI Taxonomy" id="2486576"/>
    <lineage>
        <taxon>Bacteria</taxon>
        <taxon>Bacillati</taxon>
        <taxon>Bacillota</taxon>
        <taxon>Erysipelotrichia</taxon>
        <taxon>Erysipelotrichales</taxon>
        <taxon>Erysipelotrichaceae</taxon>
        <taxon>Absicoccus</taxon>
    </lineage>
</organism>
<dbReference type="InterPro" id="IPR008978">
    <property type="entry name" value="HSP20-like_chaperone"/>
</dbReference>
<dbReference type="OrthoDB" id="9811615at2"/>
<dbReference type="EMBL" id="RJQC01000002">
    <property type="protein sequence ID" value="RNM30378.1"/>
    <property type="molecule type" value="Genomic_DNA"/>
</dbReference>
<protein>
    <submittedName>
        <fullName evidence="4">Hsp20/alpha crystallin family protein</fullName>
    </submittedName>
</protein>
<dbReference type="Gene3D" id="2.60.40.790">
    <property type="match status" value="1"/>
</dbReference>
<keyword evidence="5" id="KW-1185">Reference proteome</keyword>
<dbReference type="Proteomes" id="UP000276568">
    <property type="component" value="Unassembled WGS sequence"/>
</dbReference>
<gene>
    <name evidence="4" type="ORF">EDX97_06190</name>
</gene>